<comment type="catalytic activity">
    <reaction evidence="2">
        <text>L-glutamine + H2O = L-glutamate + NH4(+)</text>
        <dbReference type="Rhea" id="RHEA:15889"/>
        <dbReference type="ChEBI" id="CHEBI:15377"/>
        <dbReference type="ChEBI" id="CHEBI:28938"/>
        <dbReference type="ChEBI" id="CHEBI:29985"/>
        <dbReference type="ChEBI" id="CHEBI:58359"/>
        <dbReference type="EC" id="3.5.1.2"/>
    </reaction>
</comment>
<feature type="active site" description="Nucleophile" evidence="2">
    <location>
        <position position="94"/>
    </location>
</feature>
<feature type="binding site" evidence="2">
    <location>
        <position position="128"/>
    </location>
    <ligand>
        <name>substrate</name>
    </ligand>
</feature>
<evidence type="ECO:0000256" key="3">
    <source>
        <dbReference type="SAM" id="MobiDB-lite"/>
    </source>
</evidence>
<evidence type="ECO:0000256" key="1">
    <source>
        <dbReference type="ARBA" id="ARBA00022962"/>
    </source>
</evidence>
<dbReference type="EMBL" id="BAABHO010000050">
    <property type="protein sequence ID" value="GAA4805489.1"/>
    <property type="molecule type" value="Genomic_DNA"/>
</dbReference>
<dbReference type="PANTHER" id="PTHR21343:SF9">
    <property type="entry name" value="LIPID II ISOGLUTAMINYL SYNTHASE (GLUTAMINE-HYDROLYZING) SUBUNIT GATD"/>
    <property type="match status" value="1"/>
</dbReference>
<dbReference type="EC" id="3.5.1.2" evidence="2"/>
<comment type="caution">
    <text evidence="5">The sequence shown here is derived from an EMBL/GenBank/DDBJ whole genome shotgun (WGS) entry which is preliminary data.</text>
</comment>
<dbReference type="EC" id="6.3.5.13" evidence="2"/>
<keyword evidence="6" id="KW-1185">Reference proteome</keyword>
<dbReference type="Pfam" id="PF07685">
    <property type="entry name" value="GATase_3"/>
    <property type="match status" value="1"/>
</dbReference>
<protein>
    <recommendedName>
        <fullName evidence="2">Lipid II isoglutaminyl synthase (glutamine-hydrolyzing) subunit GatD</fullName>
        <ecNumber evidence="2">6.3.5.13</ecNumber>
    </recommendedName>
    <alternativeName>
        <fullName evidence="2">Lipid II isoglutaminyl synthase glutaminase subunit</fullName>
        <ecNumber evidence="2">3.5.1.2</ecNumber>
    </alternativeName>
</protein>
<comment type="similarity">
    <text evidence="2">Belongs to the CobB/CobQ family. GatD subfamily.</text>
</comment>
<gene>
    <name evidence="2" type="primary">gatD</name>
    <name evidence="5" type="ORF">GCM10023200_48650</name>
</gene>
<reference evidence="6" key="1">
    <citation type="journal article" date="2019" name="Int. J. Syst. Evol. Microbiol.">
        <title>The Global Catalogue of Microorganisms (GCM) 10K type strain sequencing project: providing services to taxonomists for standard genome sequencing and annotation.</title>
        <authorList>
            <consortium name="The Broad Institute Genomics Platform"/>
            <consortium name="The Broad Institute Genome Sequencing Center for Infectious Disease"/>
            <person name="Wu L."/>
            <person name="Ma J."/>
        </authorList>
    </citation>
    <scope>NUCLEOTIDE SEQUENCE [LARGE SCALE GENOMIC DNA]</scope>
    <source>
        <strain evidence="6">JCM 17979</strain>
    </source>
</reference>
<dbReference type="SUPFAM" id="SSF52317">
    <property type="entry name" value="Class I glutamine amidotransferase-like"/>
    <property type="match status" value="1"/>
</dbReference>
<feature type="region of interest" description="Disordered" evidence="3">
    <location>
        <begin position="244"/>
        <end position="269"/>
    </location>
</feature>
<name>A0ABP9C8B0_9PSEU</name>
<dbReference type="InterPro" id="IPR029062">
    <property type="entry name" value="Class_I_gatase-like"/>
</dbReference>
<feature type="domain" description="CobB/CobQ-like glutamine amidotransferase" evidence="4">
    <location>
        <begin position="8"/>
        <end position="212"/>
    </location>
</feature>
<dbReference type="Gene3D" id="3.40.50.880">
    <property type="match status" value="1"/>
</dbReference>
<comment type="pathway">
    <text evidence="2">Cell wall biogenesis; peptidoglycan biosynthesis.</text>
</comment>
<keyword evidence="2" id="KW-0436">Ligase</keyword>
<sequence length="269" mass="27788">MSAPAVSIGLLLPDVLGTYSDAGNAVVLARRLQWRGIPAEVVTVTADDAPPRGCDLYLLGGGEDTAQYFAARWLARHPWLPTAMTTTAVTLGVCAGLQLLGRSMTDRDGHEHPGLGALDLTTWAAPGRAVGETLVRCRLPGVGVLTGFVNHGGATVLGADVAPLGEVEHGHGNDPAGTAEGAVSPAPLPDDVVRARPGVVATYLHGPVLARNPALADHLLARVVGHALPDLDPDRVPDLAALRRTRVPHGDGRGTGTHRPEGTSPCPAR</sequence>
<comment type="function">
    <text evidence="2">The lipid II isoglutaminyl synthase complex catalyzes the formation of alpha-D-isoglutamine in the cell wall lipid II stem peptide. The GatD subunit catalyzes the hydrolysis of glutamine to glutamate and ammonia. The resulting ammonia molecule is channeled to the active site of MurT.</text>
</comment>
<evidence type="ECO:0000313" key="6">
    <source>
        <dbReference type="Proteomes" id="UP001500928"/>
    </source>
</evidence>
<keyword evidence="2" id="KW-0378">Hydrolase</keyword>
<feature type="region of interest" description="Disordered" evidence="3">
    <location>
        <begin position="165"/>
        <end position="190"/>
    </location>
</feature>
<dbReference type="PROSITE" id="PS51274">
    <property type="entry name" value="GATASE_COBBQ"/>
    <property type="match status" value="1"/>
</dbReference>
<dbReference type="HAMAP" id="MF_02213">
    <property type="entry name" value="Lipid_II_synth_GatD"/>
    <property type="match status" value="1"/>
</dbReference>
<dbReference type="CDD" id="cd01750">
    <property type="entry name" value="GATase1_CobQ"/>
    <property type="match status" value="1"/>
</dbReference>
<evidence type="ECO:0000313" key="5">
    <source>
        <dbReference type="EMBL" id="GAA4805489.1"/>
    </source>
</evidence>
<dbReference type="InterPro" id="IPR033949">
    <property type="entry name" value="CobQ_GATase1"/>
</dbReference>
<dbReference type="Proteomes" id="UP001500928">
    <property type="component" value="Unassembled WGS sequence"/>
</dbReference>
<comment type="catalytic activity">
    <reaction evidence="2">
        <text>beta-D-GlcNAc-(1-&gt;4)-Mur2Ac(oyl-L-Ala-gamma-D-Glu-L-Lys-D-Ala-D-Ala)-di-trans,octa-cis-undecaprenyl diphosphate + L-glutamine + ATP + H2O = beta-D-GlcNAc-(1-&gt;4)-Mur2Ac(oyl-L-Ala-D-isoglutaminyl-L-Lys-D-Ala-D-Ala)-di-trans,octa-cis-undecaprenyl diphosphate + L-glutamate + ADP + phosphate + H(+)</text>
        <dbReference type="Rhea" id="RHEA:57928"/>
        <dbReference type="ChEBI" id="CHEBI:15377"/>
        <dbReference type="ChEBI" id="CHEBI:15378"/>
        <dbReference type="ChEBI" id="CHEBI:29985"/>
        <dbReference type="ChEBI" id="CHEBI:30616"/>
        <dbReference type="ChEBI" id="CHEBI:43474"/>
        <dbReference type="ChEBI" id="CHEBI:58359"/>
        <dbReference type="ChEBI" id="CHEBI:60033"/>
        <dbReference type="ChEBI" id="CHEBI:62233"/>
        <dbReference type="ChEBI" id="CHEBI:456216"/>
        <dbReference type="EC" id="6.3.5.13"/>
    </reaction>
</comment>
<accession>A0ABP9C8B0</accession>
<organism evidence="5 6">
    <name type="scientific">Actinomycetospora chlora</name>
    <dbReference type="NCBI Taxonomy" id="663608"/>
    <lineage>
        <taxon>Bacteria</taxon>
        <taxon>Bacillati</taxon>
        <taxon>Actinomycetota</taxon>
        <taxon>Actinomycetes</taxon>
        <taxon>Pseudonocardiales</taxon>
        <taxon>Pseudonocardiaceae</taxon>
        <taxon>Actinomycetospora</taxon>
    </lineage>
</organism>
<keyword evidence="2" id="KW-0573">Peptidoglycan synthesis</keyword>
<evidence type="ECO:0000256" key="2">
    <source>
        <dbReference type="HAMAP-Rule" id="MF_02213"/>
    </source>
</evidence>
<keyword evidence="1 2" id="KW-0315">Glutamine amidotransferase</keyword>
<keyword evidence="2" id="KW-0961">Cell wall biogenesis/degradation</keyword>
<dbReference type="InterPro" id="IPR043702">
    <property type="entry name" value="Lipid_II_synth_GatD"/>
</dbReference>
<feature type="active site" evidence="2">
    <location>
        <position position="205"/>
    </location>
</feature>
<evidence type="ECO:0000259" key="4">
    <source>
        <dbReference type="Pfam" id="PF07685"/>
    </source>
</evidence>
<dbReference type="PANTHER" id="PTHR21343">
    <property type="entry name" value="DETHIOBIOTIN SYNTHETASE"/>
    <property type="match status" value="1"/>
</dbReference>
<comment type="subunit">
    <text evidence="2">Forms a heterodimer with MurT.</text>
</comment>
<proteinExistence type="inferred from homology"/>
<keyword evidence="2" id="KW-0133">Cell shape</keyword>
<dbReference type="InterPro" id="IPR011698">
    <property type="entry name" value="GATase_3"/>
</dbReference>
<dbReference type="RefSeq" id="WP_345421771.1">
    <property type="nucleotide sequence ID" value="NZ_BAABHO010000050.1"/>
</dbReference>